<sequence>MIPSTKPLYEQKYILIAQHHILKLSSNCDLVKSEFFSYLAGSRPSFLIQLADLLSLSSWQTFPIDNMQPSPLPWS</sequence>
<dbReference type="AlphaFoldDB" id="A0A6A5R1Z3"/>
<dbReference type="EMBL" id="ML979132">
    <property type="protein sequence ID" value="KAF1921160.1"/>
    <property type="molecule type" value="Genomic_DNA"/>
</dbReference>
<keyword evidence="2" id="KW-1185">Reference proteome</keyword>
<organism evidence="1 2">
    <name type="scientific">Ampelomyces quisqualis</name>
    <name type="common">Powdery mildew agent</name>
    <dbReference type="NCBI Taxonomy" id="50730"/>
    <lineage>
        <taxon>Eukaryota</taxon>
        <taxon>Fungi</taxon>
        <taxon>Dikarya</taxon>
        <taxon>Ascomycota</taxon>
        <taxon>Pezizomycotina</taxon>
        <taxon>Dothideomycetes</taxon>
        <taxon>Pleosporomycetidae</taxon>
        <taxon>Pleosporales</taxon>
        <taxon>Pleosporineae</taxon>
        <taxon>Phaeosphaeriaceae</taxon>
        <taxon>Ampelomyces</taxon>
    </lineage>
</organism>
<proteinExistence type="predicted"/>
<reference evidence="1" key="1">
    <citation type="journal article" date="2020" name="Stud. Mycol.">
        <title>101 Dothideomycetes genomes: a test case for predicting lifestyles and emergence of pathogens.</title>
        <authorList>
            <person name="Haridas S."/>
            <person name="Albert R."/>
            <person name="Binder M."/>
            <person name="Bloem J."/>
            <person name="Labutti K."/>
            <person name="Salamov A."/>
            <person name="Andreopoulos B."/>
            <person name="Baker S."/>
            <person name="Barry K."/>
            <person name="Bills G."/>
            <person name="Bluhm B."/>
            <person name="Cannon C."/>
            <person name="Castanera R."/>
            <person name="Culley D."/>
            <person name="Daum C."/>
            <person name="Ezra D."/>
            <person name="Gonzalez J."/>
            <person name="Henrissat B."/>
            <person name="Kuo A."/>
            <person name="Liang C."/>
            <person name="Lipzen A."/>
            <person name="Lutzoni F."/>
            <person name="Magnuson J."/>
            <person name="Mondo S."/>
            <person name="Nolan M."/>
            <person name="Ohm R."/>
            <person name="Pangilinan J."/>
            <person name="Park H.-J."/>
            <person name="Ramirez L."/>
            <person name="Alfaro M."/>
            <person name="Sun H."/>
            <person name="Tritt A."/>
            <person name="Yoshinaga Y."/>
            <person name="Zwiers L.-H."/>
            <person name="Turgeon B."/>
            <person name="Goodwin S."/>
            <person name="Spatafora J."/>
            <person name="Crous P."/>
            <person name="Grigoriev I."/>
        </authorList>
    </citation>
    <scope>NUCLEOTIDE SEQUENCE</scope>
    <source>
        <strain evidence="1">HMLAC05119</strain>
    </source>
</reference>
<gene>
    <name evidence="1" type="ORF">BDU57DRAFT_39218</name>
</gene>
<evidence type="ECO:0000313" key="1">
    <source>
        <dbReference type="EMBL" id="KAF1921160.1"/>
    </source>
</evidence>
<protein>
    <submittedName>
        <fullName evidence="1">Uncharacterized protein</fullName>
    </submittedName>
</protein>
<dbReference type="Proteomes" id="UP000800096">
    <property type="component" value="Unassembled WGS sequence"/>
</dbReference>
<name>A0A6A5R1Z3_AMPQU</name>
<evidence type="ECO:0000313" key="2">
    <source>
        <dbReference type="Proteomes" id="UP000800096"/>
    </source>
</evidence>
<accession>A0A6A5R1Z3</accession>